<dbReference type="OrthoDB" id="1677957at2"/>
<keyword evidence="3" id="KW-0472">Membrane</keyword>
<sequence length="1173" mass="123959">MASRKPYEMLFALNAQMNGSFSSTLSKAQQEFVRLGKEIQGLSKIQSDISAYQKQQGAIDATQTKLNNLRQQEALLVQQLNAAKSATEQDAAAIAALEREKLKLEQRISNTNAALERQSQKLSDTGARLKEAGVDTANLSQKDAELTARIKELQAEQDKAAEGAASFGERSVQAIGAVQQALIAAGIAAALKKIADAYMECVKIAGDFEAGMSTVEALSGATAAEMEQLSGVAKELGATTKFTAQEAADAMGYMAMAGWDAIDMMNGMDGVMQLAAASGEDLAMVSDIVTDNLTAFGLTAADTAHFSDVLAAAATNSNTNVSIMGETFKQSASIAGALGYSIEDVAVAVGLMANSGVKGSIAGTALKNTFNGLLEGATLTGAAFGEYEYSAIKADGTMKSFSSTINELRVYFDQMTEAERVNNAMTIAGARGYNGLLAILNAADEDYASLTDSINNCSGAAQRMASIKLDNMNGQLTLMNSAWEAVKTTVGEQFTPVMEGVYSVGTDVLTQINELLKANPALVKGTAAFVGVLGAAVGALTAFTAVAKIAAKASTLLSISIPGVNIAMGLAAVVGGIVALVSAVNEGIPPVKELADAARDAQEAMEQANAAYDETATQTLATAQTALIYIDRLEEIEAAAGGAVKENQEYHNILALLSRTVPELADSIDLTNNAIDGGTEALRANTEEWQRNAEAQAYQEYLNTLYDQQSQVITESAENSIKLTQAQIQLESIEEKRSDAQERMNKLYAEAQQKAQDYYKEFGTWSEAATFLTQEYYDLQNSIYGLDDEAYKTERTIKNLKKAIDEDAEAVAAAQNEINEAEEAITRMTDTTKDMTEAEKAAAQQTQEFQQIFDGVTASAATLTEAYKATYEAAMESIQGQYALWDMAAPAVATSAGSINSALESQITYWQAYDANLQSLTERSAEIEGLSDVIASFADGSKEGVNAVAGLAAATDEELREVVANYNANKQAMSDASNSTSMLVNEVPQEIDKLQKELEDGVAAMNLGSEAAESARATIQGYIDGLDGMHPEVQAAFARFAQAVPQTPALPGNGFAPIASLHGRGYATGTESAEPGFALVGEKGPELIYFNGGEKVVNAAQTAAMRSQPAISALVPPAGGANSPVTIQVSFNIQGTASPETVASLQEFGSEFAEHVLDVIEQHNIDVTRRAYR</sequence>
<reference evidence="5 6" key="1">
    <citation type="submission" date="2015-09" db="EMBL/GenBank/DDBJ databases">
        <authorList>
            <consortium name="Pathogen Informatics"/>
        </authorList>
    </citation>
    <scope>NUCLEOTIDE SEQUENCE [LARGE SCALE GENOMIC DNA]</scope>
    <source>
        <strain evidence="5 6">2789STDY5834939</strain>
    </source>
</reference>
<feature type="coiled-coil region" evidence="2">
    <location>
        <begin position="797"/>
        <end position="848"/>
    </location>
</feature>
<dbReference type="Proteomes" id="UP000095765">
    <property type="component" value="Unassembled WGS sequence"/>
</dbReference>
<keyword evidence="2" id="KW-0175">Coiled coil</keyword>
<keyword evidence="3" id="KW-1133">Transmembrane helix</keyword>
<dbReference type="Gene3D" id="1.10.287.1490">
    <property type="match status" value="1"/>
</dbReference>
<feature type="coiled-coil region" evidence="2">
    <location>
        <begin position="591"/>
        <end position="618"/>
    </location>
</feature>
<name>A0A174TRV8_9FIRM</name>
<dbReference type="AlphaFoldDB" id="A0A174TRV8"/>
<keyword evidence="3" id="KW-0812">Transmembrane</keyword>
<evidence type="ECO:0000313" key="5">
    <source>
        <dbReference type="EMBL" id="CUQ11161.1"/>
    </source>
</evidence>
<feature type="coiled-coil region" evidence="2">
    <location>
        <begin position="52"/>
        <end position="156"/>
    </location>
</feature>
<keyword evidence="1" id="KW-1188">Viral release from host cell</keyword>
<dbReference type="InterPro" id="IPR010090">
    <property type="entry name" value="Phage_tape_meas"/>
</dbReference>
<evidence type="ECO:0000259" key="4">
    <source>
        <dbReference type="Pfam" id="PF10145"/>
    </source>
</evidence>
<dbReference type="NCBIfam" id="TIGR01760">
    <property type="entry name" value="tape_meas_TP901"/>
    <property type="match status" value="1"/>
</dbReference>
<gene>
    <name evidence="5" type="ORF">ERS852551_03146</name>
</gene>
<feature type="domain" description="Phage tail tape measure protein" evidence="4">
    <location>
        <begin position="233"/>
        <end position="428"/>
    </location>
</feature>
<evidence type="ECO:0000256" key="2">
    <source>
        <dbReference type="SAM" id="Coils"/>
    </source>
</evidence>
<protein>
    <submittedName>
        <fullName evidence="5">Phage-related minor tail protein</fullName>
    </submittedName>
</protein>
<feature type="transmembrane region" description="Helical" evidence="3">
    <location>
        <begin position="563"/>
        <end position="584"/>
    </location>
</feature>
<dbReference type="PANTHER" id="PTHR37813">
    <property type="entry name" value="FELS-2 PROPHAGE PROTEIN"/>
    <property type="match status" value="1"/>
</dbReference>
<organism evidence="5 6">
    <name type="scientific">Anaerotruncus colihominis</name>
    <dbReference type="NCBI Taxonomy" id="169435"/>
    <lineage>
        <taxon>Bacteria</taxon>
        <taxon>Bacillati</taxon>
        <taxon>Bacillota</taxon>
        <taxon>Clostridia</taxon>
        <taxon>Eubacteriales</taxon>
        <taxon>Oscillospiraceae</taxon>
        <taxon>Anaerotruncus</taxon>
    </lineage>
</organism>
<feature type="transmembrane region" description="Helical" evidence="3">
    <location>
        <begin position="527"/>
        <end position="551"/>
    </location>
</feature>
<accession>A0A174TRV8</accession>
<dbReference type="PANTHER" id="PTHR37813:SF1">
    <property type="entry name" value="FELS-2 PROPHAGE PROTEIN"/>
    <property type="match status" value="1"/>
</dbReference>
<evidence type="ECO:0000256" key="1">
    <source>
        <dbReference type="ARBA" id="ARBA00022612"/>
    </source>
</evidence>
<dbReference type="RefSeq" id="WP_055245877.1">
    <property type="nucleotide sequence ID" value="NZ_CZBE01000027.1"/>
</dbReference>
<dbReference type="EMBL" id="CZBE01000027">
    <property type="protein sequence ID" value="CUQ11161.1"/>
    <property type="molecule type" value="Genomic_DNA"/>
</dbReference>
<feature type="coiled-coil region" evidence="2">
    <location>
        <begin position="723"/>
        <end position="761"/>
    </location>
</feature>
<dbReference type="Pfam" id="PF10145">
    <property type="entry name" value="PhageMin_Tail"/>
    <property type="match status" value="1"/>
</dbReference>
<evidence type="ECO:0000256" key="3">
    <source>
        <dbReference type="SAM" id="Phobius"/>
    </source>
</evidence>
<evidence type="ECO:0000313" key="6">
    <source>
        <dbReference type="Proteomes" id="UP000095765"/>
    </source>
</evidence>
<proteinExistence type="predicted"/>